<dbReference type="RefSeq" id="WP_344415382.1">
    <property type="nucleotide sequence ID" value="NZ_BAAAQK010000005.1"/>
</dbReference>
<dbReference type="Pfam" id="PF04324">
    <property type="entry name" value="Fer2_BFD"/>
    <property type="match status" value="1"/>
</dbReference>
<dbReference type="Gene3D" id="3.30.390.30">
    <property type="match status" value="1"/>
</dbReference>
<keyword evidence="12" id="KW-0479">Metal-binding</keyword>
<feature type="domain" description="Nitrite/Sulfite reductase ferredoxin-like" evidence="23">
    <location>
        <begin position="552"/>
        <end position="613"/>
    </location>
</feature>
<dbReference type="InterPro" id="IPR005117">
    <property type="entry name" value="NiRdtase/SiRdtase_haem-b_fer"/>
</dbReference>
<keyword evidence="17" id="KW-0411">Iron-sulfur</keyword>
<dbReference type="PROSITE" id="PS00365">
    <property type="entry name" value="NIR_SIR"/>
    <property type="match status" value="1"/>
</dbReference>
<evidence type="ECO:0000259" key="23">
    <source>
        <dbReference type="Pfam" id="PF03460"/>
    </source>
</evidence>
<evidence type="ECO:0000256" key="18">
    <source>
        <dbReference type="ARBA" id="ARBA00023063"/>
    </source>
</evidence>
<evidence type="ECO:0000256" key="5">
    <source>
        <dbReference type="ARBA" id="ARBA00005096"/>
    </source>
</evidence>
<evidence type="ECO:0000256" key="21">
    <source>
        <dbReference type="PIRNR" id="PIRNR037149"/>
    </source>
</evidence>
<comment type="function">
    <text evidence="4">Catalyzes the reduction of sulfite to sulfide, a step in the biosynthesis of sulfur-containing amino acids and cofactors.</text>
</comment>
<evidence type="ECO:0000256" key="7">
    <source>
        <dbReference type="ARBA" id="ARBA00012353"/>
    </source>
</evidence>
<comment type="cofactor">
    <cofactor evidence="1">
        <name>siroheme</name>
        <dbReference type="ChEBI" id="CHEBI:60052"/>
    </cofactor>
</comment>
<comment type="pathway">
    <text evidence="5">Nitrogen metabolism; nitrate reduction (assimilation).</text>
</comment>
<evidence type="ECO:0000256" key="13">
    <source>
        <dbReference type="ARBA" id="ARBA00022784"/>
    </source>
</evidence>
<keyword evidence="10 21" id="KW-0285">Flavoprotein</keyword>
<dbReference type="InterPro" id="IPR006067">
    <property type="entry name" value="NO2/SO3_Rdtase_4Fe4S_dom"/>
</dbReference>
<name>A0ABN2MY06_9PSEU</name>
<dbReference type="NCBIfam" id="TIGR02374">
    <property type="entry name" value="nitri_red_nirB"/>
    <property type="match status" value="1"/>
</dbReference>
<dbReference type="NCBIfam" id="NF011565">
    <property type="entry name" value="PRK14989.1"/>
    <property type="match status" value="1"/>
</dbReference>
<evidence type="ECO:0000256" key="9">
    <source>
        <dbReference type="ARBA" id="ARBA00022617"/>
    </source>
</evidence>
<dbReference type="SUPFAM" id="SSF51905">
    <property type="entry name" value="FAD/NAD(P)-binding domain"/>
    <property type="match status" value="2"/>
</dbReference>
<dbReference type="EMBL" id="BAAAQK010000005">
    <property type="protein sequence ID" value="GAA1843114.1"/>
    <property type="molecule type" value="Genomic_DNA"/>
</dbReference>
<evidence type="ECO:0000256" key="15">
    <source>
        <dbReference type="ARBA" id="ARBA00023002"/>
    </source>
</evidence>
<feature type="domain" description="NADH-rubredoxin oxidoreductase C-terminal" evidence="26">
    <location>
        <begin position="326"/>
        <end position="393"/>
    </location>
</feature>
<dbReference type="CDD" id="cd19944">
    <property type="entry name" value="NirB_Fer2_BFD-like_2"/>
    <property type="match status" value="1"/>
</dbReference>
<evidence type="ECO:0000256" key="20">
    <source>
        <dbReference type="ARBA" id="ARBA00049518"/>
    </source>
</evidence>
<comment type="cofactor">
    <cofactor evidence="3 21">
        <name>FAD</name>
        <dbReference type="ChEBI" id="CHEBI:57692"/>
    </cofactor>
</comment>
<feature type="domain" description="FAD/NAD(P)-binding" evidence="25">
    <location>
        <begin position="5"/>
        <end position="291"/>
    </location>
</feature>
<dbReference type="InterPro" id="IPR012744">
    <property type="entry name" value="Nitri_red_NirB"/>
</dbReference>
<gene>
    <name evidence="27" type="primary">nirB</name>
    <name evidence="27" type="ORF">GCM10009836_23130</name>
</gene>
<dbReference type="PANTHER" id="PTHR43809:SF1">
    <property type="entry name" value="NITRITE REDUCTASE (NADH) LARGE SUBUNIT"/>
    <property type="match status" value="1"/>
</dbReference>
<evidence type="ECO:0000256" key="17">
    <source>
        <dbReference type="ARBA" id="ARBA00023014"/>
    </source>
</evidence>
<comment type="catalytic activity">
    <reaction evidence="20">
        <text>hydrogen sulfide + 6 oxidized [2Fe-2S]-[ferredoxin] + 3 H2O = sulfite + 6 reduced [2Fe-2S]-[ferredoxin] + 7 H(+)</text>
        <dbReference type="Rhea" id="RHEA:23132"/>
        <dbReference type="Rhea" id="RHEA-COMP:10000"/>
        <dbReference type="Rhea" id="RHEA-COMP:10001"/>
        <dbReference type="ChEBI" id="CHEBI:15377"/>
        <dbReference type="ChEBI" id="CHEBI:15378"/>
        <dbReference type="ChEBI" id="CHEBI:17359"/>
        <dbReference type="ChEBI" id="CHEBI:29919"/>
        <dbReference type="ChEBI" id="CHEBI:33737"/>
        <dbReference type="ChEBI" id="CHEBI:33738"/>
        <dbReference type="EC" id="1.8.7.1"/>
    </reaction>
</comment>
<dbReference type="EC" id="1.8.7.1" evidence="7"/>
<dbReference type="PRINTS" id="PR00411">
    <property type="entry name" value="PNDRDTASEI"/>
</dbReference>
<keyword evidence="15" id="KW-0560">Oxidoreductase</keyword>
<keyword evidence="28" id="KW-1185">Reference proteome</keyword>
<feature type="domain" description="BFD-like [2Fe-2S]-binding" evidence="24">
    <location>
        <begin position="420"/>
        <end position="466"/>
    </location>
</feature>
<keyword evidence="9" id="KW-0349">Heme</keyword>
<dbReference type="PANTHER" id="PTHR43809">
    <property type="entry name" value="NITRITE REDUCTASE (NADH) LARGE SUBUNIT"/>
    <property type="match status" value="1"/>
</dbReference>
<evidence type="ECO:0000256" key="14">
    <source>
        <dbReference type="ARBA" id="ARBA00022827"/>
    </source>
</evidence>
<evidence type="ECO:0000256" key="8">
    <source>
        <dbReference type="ARBA" id="ARBA00022485"/>
    </source>
</evidence>
<evidence type="ECO:0000259" key="24">
    <source>
        <dbReference type="Pfam" id="PF04324"/>
    </source>
</evidence>
<comment type="caution">
    <text evidence="27">The sequence shown here is derived from an EMBL/GenBank/DDBJ whole genome shotgun (WGS) entry which is preliminary data.</text>
</comment>
<evidence type="ECO:0000256" key="3">
    <source>
        <dbReference type="ARBA" id="ARBA00001974"/>
    </source>
</evidence>
<evidence type="ECO:0000259" key="25">
    <source>
        <dbReference type="Pfam" id="PF07992"/>
    </source>
</evidence>
<evidence type="ECO:0000256" key="12">
    <source>
        <dbReference type="ARBA" id="ARBA00022723"/>
    </source>
</evidence>
<keyword evidence="16" id="KW-0408">Iron</keyword>
<evidence type="ECO:0000256" key="19">
    <source>
        <dbReference type="ARBA" id="ARBA00034078"/>
    </source>
</evidence>
<dbReference type="SUPFAM" id="SSF56014">
    <property type="entry name" value="Nitrite and sulphite reductase 4Fe-4S domain-like"/>
    <property type="match status" value="1"/>
</dbReference>
<evidence type="ECO:0000313" key="28">
    <source>
        <dbReference type="Proteomes" id="UP001500449"/>
    </source>
</evidence>
<keyword evidence="11" id="KW-0001">2Fe-2S</keyword>
<feature type="domain" description="Nitrite/sulphite reductase 4Fe-4S" evidence="22">
    <location>
        <begin position="624"/>
        <end position="760"/>
    </location>
</feature>
<dbReference type="InterPro" id="IPR023753">
    <property type="entry name" value="FAD/NAD-binding_dom"/>
</dbReference>
<organism evidence="27 28">
    <name type="scientific">Pseudonocardia ailaonensis</name>
    <dbReference type="NCBI Taxonomy" id="367279"/>
    <lineage>
        <taxon>Bacteria</taxon>
        <taxon>Bacillati</taxon>
        <taxon>Actinomycetota</taxon>
        <taxon>Actinomycetes</taxon>
        <taxon>Pseudonocardiales</taxon>
        <taxon>Pseudonocardiaceae</taxon>
        <taxon>Pseudonocardia</taxon>
    </lineage>
</organism>
<evidence type="ECO:0000256" key="4">
    <source>
        <dbReference type="ARBA" id="ARBA00003247"/>
    </source>
</evidence>
<keyword evidence="18 21" id="KW-0534">Nitrate assimilation</keyword>
<dbReference type="Pfam" id="PF07992">
    <property type="entry name" value="Pyr_redox_2"/>
    <property type="match status" value="1"/>
</dbReference>
<dbReference type="Pfam" id="PF01077">
    <property type="entry name" value="NIR_SIR"/>
    <property type="match status" value="1"/>
</dbReference>
<evidence type="ECO:0000256" key="11">
    <source>
        <dbReference type="ARBA" id="ARBA00022714"/>
    </source>
</evidence>
<dbReference type="InterPro" id="IPR016156">
    <property type="entry name" value="FAD/NAD-linked_Rdtase_dimer_sf"/>
</dbReference>
<dbReference type="Gene3D" id="3.50.50.60">
    <property type="entry name" value="FAD/NAD(P)-binding domain"/>
    <property type="match status" value="2"/>
</dbReference>
<dbReference type="InterPro" id="IPR052034">
    <property type="entry name" value="NasD-like"/>
</dbReference>
<accession>A0ABN2MY06</accession>
<dbReference type="Gene3D" id="1.10.10.1100">
    <property type="entry name" value="BFD-like [2Fe-2S]-binding domain"/>
    <property type="match status" value="1"/>
</dbReference>
<comment type="similarity">
    <text evidence="6">Belongs to the nitrite and sulfite reductase 4Fe-4S domain family.</text>
</comment>
<comment type="cofactor">
    <cofactor evidence="19">
        <name>[2Fe-2S] cluster</name>
        <dbReference type="ChEBI" id="CHEBI:190135"/>
    </cofactor>
</comment>
<dbReference type="InterPro" id="IPR045854">
    <property type="entry name" value="NO2/SO3_Rdtase_4Fe4S_sf"/>
</dbReference>
<dbReference type="PRINTS" id="PR00368">
    <property type="entry name" value="FADPNR"/>
</dbReference>
<evidence type="ECO:0000259" key="22">
    <source>
        <dbReference type="Pfam" id="PF01077"/>
    </source>
</evidence>
<proteinExistence type="inferred from homology"/>
<dbReference type="SUPFAM" id="SSF55124">
    <property type="entry name" value="Nitrite/Sulfite reductase N-terminal domain-like"/>
    <property type="match status" value="1"/>
</dbReference>
<dbReference type="Pfam" id="PF03460">
    <property type="entry name" value="NIR_SIR_ferr"/>
    <property type="match status" value="1"/>
</dbReference>
<dbReference type="InterPro" id="IPR041854">
    <property type="entry name" value="BFD-like_2Fe2S-bd_dom_sf"/>
</dbReference>
<dbReference type="PIRSF" id="PIRSF037149">
    <property type="entry name" value="NirB"/>
    <property type="match status" value="1"/>
</dbReference>
<keyword evidence="14 21" id="KW-0274">FAD</keyword>
<evidence type="ECO:0000256" key="1">
    <source>
        <dbReference type="ARBA" id="ARBA00001929"/>
    </source>
</evidence>
<dbReference type="InterPro" id="IPR041575">
    <property type="entry name" value="Rubredoxin_C"/>
</dbReference>
<sequence>MSGRHLVVVGNGMVGHRLVSALRDRDTEGAWRITVLGEETRQAYDRVALSSYVDGKSEEELRLADLTVLTGVDLRLGDPVARVDRDARRVVTASGAELTYDALVLATGSVPFVPPVPGRDLPNCFVYRTLDDLDAITGAAAAAIAKPGPGRRSAVVVGGGLLGLEAARAMRLLGLSPQVVEIAPRLMPVQIDEGGGALLKSLVTGQDIAVRTGVAVSAIREERDRLVATLSDDVELDADLVVFSAGIRPADTLARESGLKLGERGGVWVDATCRTSDEHVWAIGEVAALEGRTYGLVAPGYAMAEVVADRLLGGQGRMTPEELDMSTQLKLLGVDVASFGDAHAVTEGALEVVVNDPVAGTYSKLVVSDDARTLLGGVLVGDASRYATLRPLVGSPLPADPVAMIAPGGVELELPDTAQICSCNAVTQGALKGAIHDGACTVADLKACTRAGTSCGSCVPLLKKLLVDEGVEVSKAICEHFAYSRAELFEIIAATGMRTFTEVVSSHGTGRGCDLCKPAIASILASLGNGHVHEGEQATLQDTNDHFLANMQRNGTYSVVPRIPGGEITPEGLIVIGEVARDFGLYTKITGGQRIDLFGARVEQLPAIWRRLVDAGFESGHAYGKSLRTVKSCVGSTWCRYGVQDSVGMAVLLELRYRGLRSPHKLKSGVSGCARECAEARSKDFGIIATENGWNLYVGGNGGATPKHAQLLVQDVDQETLIRTIDRYLMFYIRTADRLQRTAPWLESLEGGLDHLRAVVVDDSLGICADLDEAMARHVGTYADEWRGVLEDPRKLERFVSFVNAPEAPDPTVAFVTERGQPVPMPRAGDPVLIGLPTVTRHGVVAS</sequence>
<protein>
    <recommendedName>
        <fullName evidence="7">assimilatory sulfite reductase (ferredoxin)</fullName>
        <ecNumber evidence="7">1.8.7.1</ecNumber>
    </recommendedName>
</protein>
<evidence type="ECO:0000256" key="10">
    <source>
        <dbReference type="ARBA" id="ARBA00022630"/>
    </source>
</evidence>
<dbReference type="InterPro" id="IPR036136">
    <property type="entry name" value="Nit/Sulf_reduc_fer-like_dom_sf"/>
</dbReference>
<dbReference type="InterPro" id="IPR017121">
    <property type="entry name" value="Nitrite_Rdtase_lsu"/>
</dbReference>
<evidence type="ECO:0000256" key="2">
    <source>
        <dbReference type="ARBA" id="ARBA00001966"/>
    </source>
</evidence>
<evidence type="ECO:0000259" key="26">
    <source>
        <dbReference type="Pfam" id="PF18267"/>
    </source>
</evidence>
<dbReference type="PRINTS" id="PR00397">
    <property type="entry name" value="SIROHAEM"/>
</dbReference>
<keyword evidence="8" id="KW-0004">4Fe-4S</keyword>
<evidence type="ECO:0000256" key="6">
    <source>
        <dbReference type="ARBA" id="ARBA00010429"/>
    </source>
</evidence>
<dbReference type="InterPro" id="IPR007419">
    <property type="entry name" value="BFD-like_2Fe2S-bd_dom"/>
</dbReference>
<dbReference type="InterPro" id="IPR036188">
    <property type="entry name" value="FAD/NAD-bd_sf"/>
</dbReference>
<reference evidence="27 28" key="1">
    <citation type="journal article" date="2019" name="Int. J. Syst. Evol. Microbiol.">
        <title>The Global Catalogue of Microorganisms (GCM) 10K type strain sequencing project: providing services to taxonomists for standard genome sequencing and annotation.</title>
        <authorList>
            <consortium name="The Broad Institute Genomics Platform"/>
            <consortium name="The Broad Institute Genome Sequencing Center for Infectious Disease"/>
            <person name="Wu L."/>
            <person name="Ma J."/>
        </authorList>
    </citation>
    <scope>NUCLEOTIDE SEQUENCE [LARGE SCALE GENOMIC DNA]</scope>
    <source>
        <strain evidence="27 28">JCM 16009</strain>
    </source>
</reference>
<dbReference type="Pfam" id="PF18267">
    <property type="entry name" value="Rubredoxin_C"/>
    <property type="match status" value="1"/>
</dbReference>
<evidence type="ECO:0000256" key="16">
    <source>
        <dbReference type="ARBA" id="ARBA00023004"/>
    </source>
</evidence>
<dbReference type="Gene3D" id="3.30.413.10">
    <property type="entry name" value="Sulfite Reductase Hemoprotein, domain 1"/>
    <property type="match status" value="1"/>
</dbReference>
<dbReference type="Proteomes" id="UP001500449">
    <property type="component" value="Unassembled WGS sequence"/>
</dbReference>
<dbReference type="InterPro" id="IPR006066">
    <property type="entry name" value="NO2/SO3_Rdtase_FeS/sirohaem_BS"/>
</dbReference>
<keyword evidence="13" id="KW-0883">Thioether bond</keyword>
<evidence type="ECO:0000313" key="27">
    <source>
        <dbReference type="EMBL" id="GAA1843114.1"/>
    </source>
</evidence>
<comment type="cofactor">
    <cofactor evidence="2">
        <name>[4Fe-4S] cluster</name>
        <dbReference type="ChEBI" id="CHEBI:49883"/>
    </cofactor>
</comment>